<comment type="caution">
    <text evidence="2">The sequence shown here is derived from an EMBL/GenBank/DDBJ whole genome shotgun (WGS) entry which is preliminary data.</text>
</comment>
<dbReference type="SMART" id="SM00285">
    <property type="entry name" value="PBD"/>
    <property type="match status" value="2"/>
</dbReference>
<dbReference type="Gene3D" id="3.90.810.10">
    <property type="entry name" value="CRIB domain"/>
    <property type="match status" value="2"/>
</dbReference>
<evidence type="ECO:0000313" key="2">
    <source>
        <dbReference type="EMBL" id="KAK9701563.1"/>
    </source>
</evidence>
<feature type="domain" description="CRIB" evidence="1">
    <location>
        <begin position="77"/>
        <end position="113"/>
    </location>
</feature>
<accession>A0ABR2VTH9</accession>
<dbReference type="InterPro" id="IPR036936">
    <property type="entry name" value="CRIB_dom_sf"/>
</dbReference>
<reference evidence="2 3" key="1">
    <citation type="submission" date="2023-04" db="EMBL/GenBank/DDBJ databases">
        <title>Genome of Basidiobolus ranarum AG-B5.</title>
        <authorList>
            <person name="Stajich J.E."/>
            <person name="Carter-House D."/>
            <person name="Gryganskyi A."/>
        </authorList>
    </citation>
    <scope>NUCLEOTIDE SEQUENCE [LARGE SCALE GENOMIC DNA]</scope>
    <source>
        <strain evidence="2 3">AG-B5</strain>
    </source>
</reference>
<evidence type="ECO:0000259" key="1">
    <source>
        <dbReference type="SMART" id="SM00285"/>
    </source>
</evidence>
<organism evidence="2 3">
    <name type="scientific">Basidiobolus ranarum</name>
    <dbReference type="NCBI Taxonomy" id="34480"/>
    <lineage>
        <taxon>Eukaryota</taxon>
        <taxon>Fungi</taxon>
        <taxon>Fungi incertae sedis</taxon>
        <taxon>Zoopagomycota</taxon>
        <taxon>Entomophthoromycotina</taxon>
        <taxon>Basidiobolomycetes</taxon>
        <taxon>Basidiobolales</taxon>
        <taxon>Basidiobolaceae</taxon>
        <taxon>Basidiobolus</taxon>
    </lineage>
</organism>
<protein>
    <recommendedName>
        <fullName evidence="1">CRIB domain-containing protein</fullName>
    </recommendedName>
</protein>
<dbReference type="Proteomes" id="UP001479436">
    <property type="component" value="Unassembled WGS sequence"/>
</dbReference>
<proteinExistence type="predicted"/>
<dbReference type="Pfam" id="PF00786">
    <property type="entry name" value="PBD"/>
    <property type="match status" value="1"/>
</dbReference>
<name>A0ABR2VTH9_9FUNG</name>
<dbReference type="InterPro" id="IPR000095">
    <property type="entry name" value="CRIB_dom"/>
</dbReference>
<dbReference type="EMBL" id="JASJQH010007800">
    <property type="protein sequence ID" value="KAK9701563.1"/>
    <property type="molecule type" value="Genomic_DNA"/>
</dbReference>
<keyword evidence="3" id="KW-1185">Reference proteome</keyword>
<sequence length="194" mass="21563">MLSDKGLVTKASNRTESLKCQLPQKRDPFSTNDSNYTQDVYLDAKASNLKKTFTSLFRSVTGYFKAPPARSSKKIRISSPSDCIHFGHAGIDPKTGEFNSYANTFNGPLPGDNLEAIMRVPTKQRQESFKDPCYNGTAFQSTKAVNNLEAKKRREISAPLDLLHITHVSISTTGEFIGLPKDWQAVLKESSLRC</sequence>
<gene>
    <name evidence="2" type="ORF">K7432_011647</name>
</gene>
<evidence type="ECO:0000313" key="3">
    <source>
        <dbReference type="Proteomes" id="UP001479436"/>
    </source>
</evidence>
<feature type="domain" description="CRIB" evidence="1">
    <location>
        <begin position="156"/>
        <end position="190"/>
    </location>
</feature>